<proteinExistence type="predicted"/>
<name>A0A3B0TXZ7_9ZZZZ</name>
<dbReference type="Pfam" id="PF02698">
    <property type="entry name" value="DUF218"/>
    <property type="match status" value="1"/>
</dbReference>
<dbReference type="Gene3D" id="3.40.50.620">
    <property type="entry name" value="HUPs"/>
    <property type="match status" value="1"/>
</dbReference>
<dbReference type="InterPro" id="IPR014729">
    <property type="entry name" value="Rossmann-like_a/b/a_fold"/>
</dbReference>
<keyword evidence="1" id="KW-1133">Transmembrane helix</keyword>
<accession>A0A3B0TXZ7</accession>
<feature type="domain" description="DUF218" evidence="2">
    <location>
        <begin position="58"/>
        <end position="186"/>
    </location>
</feature>
<dbReference type="CDD" id="cd06259">
    <property type="entry name" value="YdcF-like"/>
    <property type="match status" value="1"/>
</dbReference>
<keyword evidence="1" id="KW-0472">Membrane</keyword>
<feature type="transmembrane region" description="Helical" evidence="1">
    <location>
        <begin position="14"/>
        <end position="40"/>
    </location>
</feature>
<gene>
    <name evidence="3" type="ORF">MNBD_BACTEROID01-2003</name>
</gene>
<evidence type="ECO:0000313" key="3">
    <source>
        <dbReference type="EMBL" id="VAW17019.1"/>
    </source>
</evidence>
<dbReference type="AlphaFoldDB" id="A0A3B0TXZ7"/>
<evidence type="ECO:0000259" key="2">
    <source>
        <dbReference type="Pfam" id="PF02698"/>
    </source>
</evidence>
<dbReference type="EMBL" id="UOEP01000067">
    <property type="protein sequence ID" value="VAW17019.1"/>
    <property type="molecule type" value="Genomic_DNA"/>
</dbReference>
<sequence>MDIKRLKNIQILKLLKYLFLLLGSFFTLSLIIAFTTLPYWGLHWLGTSKSGLNWKPETIILLGGGGMPSESNLMRSWYVAKAAAQFPGCKVIIAMPGNISDTLSTPVKMKDELALRGVNPDNIIYENEGRNTRAQAINCGNILLKSKPILLVTSPEHTRRSVLCFSKAGFEKVDAIPAFENATEADLTFDDDKLGGNTIFAPDVGESISLRYQVWNHLKYEILIAREFMALAYYRIRGWV</sequence>
<evidence type="ECO:0000256" key="1">
    <source>
        <dbReference type="SAM" id="Phobius"/>
    </source>
</evidence>
<keyword evidence="1" id="KW-0812">Transmembrane</keyword>
<reference evidence="3" key="1">
    <citation type="submission" date="2018-06" db="EMBL/GenBank/DDBJ databases">
        <authorList>
            <person name="Zhirakovskaya E."/>
        </authorList>
    </citation>
    <scope>NUCLEOTIDE SEQUENCE</scope>
</reference>
<organism evidence="3">
    <name type="scientific">hydrothermal vent metagenome</name>
    <dbReference type="NCBI Taxonomy" id="652676"/>
    <lineage>
        <taxon>unclassified sequences</taxon>
        <taxon>metagenomes</taxon>
        <taxon>ecological metagenomes</taxon>
    </lineage>
</organism>
<protein>
    <recommendedName>
        <fullName evidence="2">DUF218 domain-containing protein</fullName>
    </recommendedName>
</protein>
<dbReference type="InterPro" id="IPR003848">
    <property type="entry name" value="DUF218"/>
</dbReference>